<keyword evidence="1" id="KW-1133">Transmembrane helix</keyword>
<keyword evidence="1" id="KW-0812">Transmembrane</keyword>
<protein>
    <recommendedName>
        <fullName evidence="4">Signal peptidase I</fullName>
    </recommendedName>
</protein>
<dbReference type="EMBL" id="LJNI01000021">
    <property type="protein sequence ID" value="KPJ73951.1"/>
    <property type="molecule type" value="Genomic_DNA"/>
</dbReference>
<organism evidence="2 3">
    <name type="scientific">candidate division TA06 bacterium DG_78</name>
    <dbReference type="NCBI Taxonomy" id="1703772"/>
    <lineage>
        <taxon>Bacteria</taxon>
        <taxon>Bacteria division TA06</taxon>
    </lineage>
</organism>
<dbReference type="Proteomes" id="UP000051012">
    <property type="component" value="Unassembled WGS sequence"/>
</dbReference>
<evidence type="ECO:0000256" key="1">
    <source>
        <dbReference type="SAM" id="Phobius"/>
    </source>
</evidence>
<comment type="caution">
    <text evidence="2">The sequence shown here is derived from an EMBL/GenBank/DDBJ whole genome shotgun (WGS) entry which is preliminary data.</text>
</comment>
<sequence length="121" mass="13853">MPPEMPQIEPAFWAAWAASWLLWLIIYIWFAICLMNIAKKTNTPNAWLAWIPFANLYLMCVIAGKPGWWLILLLIPFVNIIIGIIVWMGIAKARGKPDWIGILMIIPFVNLIIPGYLAFSK</sequence>
<reference evidence="2 3" key="1">
    <citation type="journal article" date="2015" name="Microbiome">
        <title>Genomic resolution of linkages in carbon, nitrogen, and sulfur cycling among widespread estuary sediment bacteria.</title>
        <authorList>
            <person name="Baker B.J."/>
            <person name="Lazar C.S."/>
            <person name="Teske A.P."/>
            <person name="Dick G.J."/>
        </authorList>
    </citation>
    <scope>NUCLEOTIDE SEQUENCE [LARGE SCALE GENOMIC DNA]</scope>
    <source>
        <strain evidence="2">DG_78</strain>
    </source>
</reference>
<evidence type="ECO:0000313" key="3">
    <source>
        <dbReference type="Proteomes" id="UP000051012"/>
    </source>
</evidence>
<dbReference type="Pfam" id="PF18936">
    <property type="entry name" value="DUF5684"/>
    <property type="match status" value="1"/>
</dbReference>
<dbReference type="InterPro" id="IPR043739">
    <property type="entry name" value="DUF5684"/>
</dbReference>
<proteinExistence type="predicted"/>
<feature type="transmembrane region" description="Helical" evidence="1">
    <location>
        <begin position="99"/>
        <end position="119"/>
    </location>
</feature>
<feature type="transmembrane region" description="Helical" evidence="1">
    <location>
        <begin position="12"/>
        <end position="34"/>
    </location>
</feature>
<dbReference type="AlphaFoldDB" id="A0A0S7YHE7"/>
<evidence type="ECO:0000313" key="2">
    <source>
        <dbReference type="EMBL" id="KPJ73951.1"/>
    </source>
</evidence>
<gene>
    <name evidence="2" type="ORF">AMJ52_02550</name>
</gene>
<keyword evidence="1" id="KW-0472">Membrane</keyword>
<feature type="transmembrane region" description="Helical" evidence="1">
    <location>
        <begin position="46"/>
        <end position="64"/>
    </location>
</feature>
<name>A0A0S7YHE7_UNCT6</name>
<accession>A0A0S7YHE7</accession>
<feature type="transmembrane region" description="Helical" evidence="1">
    <location>
        <begin position="70"/>
        <end position="90"/>
    </location>
</feature>
<evidence type="ECO:0008006" key="4">
    <source>
        <dbReference type="Google" id="ProtNLM"/>
    </source>
</evidence>